<keyword evidence="2" id="KW-1133">Transmembrane helix</keyword>
<feature type="compositionally biased region" description="Basic and acidic residues" evidence="1">
    <location>
        <begin position="1"/>
        <end position="16"/>
    </location>
</feature>
<feature type="transmembrane region" description="Helical" evidence="2">
    <location>
        <begin position="42"/>
        <end position="62"/>
    </location>
</feature>
<dbReference type="AlphaFoldDB" id="A0A944QT66"/>
<dbReference type="PANTHER" id="PTHR38043">
    <property type="entry name" value="PROTEIN HEMX"/>
    <property type="match status" value="1"/>
</dbReference>
<evidence type="ECO:0000313" key="3">
    <source>
        <dbReference type="EMBL" id="MBT2987410.1"/>
    </source>
</evidence>
<proteinExistence type="predicted"/>
<accession>A0A944QT66</accession>
<dbReference type="InterPro" id="IPR007470">
    <property type="entry name" value="HemX"/>
</dbReference>
<protein>
    <submittedName>
        <fullName evidence="3">Uroporphyrinogen-III C-methyltransferase</fullName>
    </submittedName>
</protein>
<dbReference type="PANTHER" id="PTHR38043:SF1">
    <property type="entry name" value="PROTEIN HEMX"/>
    <property type="match status" value="1"/>
</dbReference>
<comment type="caution">
    <text evidence="3">The sequence shown here is derived from an EMBL/GenBank/DDBJ whole genome shotgun (WGS) entry which is preliminary data.</text>
</comment>
<dbReference type="Proteomes" id="UP000770889">
    <property type="component" value="Unassembled WGS sequence"/>
</dbReference>
<gene>
    <name evidence="3" type="ORF">KME65_00455</name>
</gene>
<reference evidence="3 4" key="1">
    <citation type="submission" date="2021-05" db="EMBL/GenBank/DDBJ databases">
        <title>Genetic and Functional Diversity in Clade A Lucinid endosymbionts from the Bahamas.</title>
        <authorList>
            <person name="Giani N.M."/>
            <person name="Engel A.S."/>
            <person name="Campbell B.J."/>
        </authorList>
    </citation>
    <scope>NUCLEOTIDE SEQUENCE [LARGE SCALE GENOMIC DNA]</scope>
    <source>
        <strain evidence="3">LUC16012Gg_MoonRockCtena</strain>
    </source>
</reference>
<name>A0A944QT66_9GAMM</name>
<sequence length="389" mass="43632">MSETDRESGHSQRESEAEFADAIEGEVERIDETAGKSGLSRLPVIIALVALLAVALGLILGYRYWLDMKQSLVTLNDALVKANQEQSQFGQQLQQTRQDFAQQQQAIAAQRDALAQQADKIRQEREASRKQGDQLYRSLAEIQTRMGGKEGQWRVAEAEYLMRVANHRLKLMGDPDTALEALKSADERLAASGDPGWSEVREIIAKEVAQLTATPKVDRAGISAELTALTERVEGLALEDAGVMLADKPTQDEASKSVAENEGFQLERLLDDFWQGFKSMMVIRHHDRPIGAMLPPEHRYFLLQNLRLKLENAKSAMMGRNQLLYSDNLNSAIDWIDHYFQASASDVAGFRSQLEGLTAKEIAPQMPDISGSMRALQERRKRINREEIR</sequence>
<evidence type="ECO:0000313" key="4">
    <source>
        <dbReference type="Proteomes" id="UP000770889"/>
    </source>
</evidence>
<keyword evidence="2" id="KW-0812">Transmembrane</keyword>
<evidence type="ECO:0000256" key="2">
    <source>
        <dbReference type="SAM" id="Phobius"/>
    </source>
</evidence>
<keyword evidence="2" id="KW-0472">Membrane</keyword>
<evidence type="ECO:0000256" key="1">
    <source>
        <dbReference type="SAM" id="MobiDB-lite"/>
    </source>
</evidence>
<organism evidence="3 4">
    <name type="scientific">Candidatus Thiodiazotropha taylori</name>
    <dbReference type="NCBI Taxonomy" id="2792791"/>
    <lineage>
        <taxon>Bacteria</taxon>
        <taxon>Pseudomonadati</taxon>
        <taxon>Pseudomonadota</taxon>
        <taxon>Gammaproteobacteria</taxon>
        <taxon>Chromatiales</taxon>
        <taxon>Sedimenticolaceae</taxon>
        <taxon>Candidatus Thiodiazotropha</taxon>
    </lineage>
</organism>
<dbReference type="Pfam" id="PF04375">
    <property type="entry name" value="HemX"/>
    <property type="match status" value="1"/>
</dbReference>
<feature type="region of interest" description="Disordered" evidence="1">
    <location>
        <begin position="1"/>
        <end position="21"/>
    </location>
</feature>
<dbReference type="EMBL" id="JAHHGM010000001">
    <property type="protein sequence ID" value="MBT2987410.1"/>
    <property type="molecule type" value="Genomic_DNA"/>
</dbReference>